<keyword evidence="2" id="KW-1185">Reference proteome</keyword>
<dbReference type="PATRIC" id="fig|742823.3.peg.1170"/>
<dbReference type="EMBL" id="ADMG01000031">
    <property type="protein sequence ID" value="EKB31072.1"/>
    <property type="molecule type" value="Genomic_DNA"/>
</dbReference>
<dbReference type="HOGENOM" id="CLU_039509_0_0_4"/>
<dbReference type="InterPro" id="IPR017850">
    <property type="entry name" value="Alkaline_phosphatase_core_sf"/>
</dbReference>
<dbReference type="eggNOG" id="COG1524">
    <property type="taxonomic scope" value="Bacteria"/>
</dbReference>
<proteinExistence type="predicted"/>
<evidence type="ECO:0000313" key="1">
    <source>
        <dbReference type="EMBL" id="EKB31072.1"/>
    </source>
</evidence>
<protein>
    <recommendedName>
        <fullName evidence="3">Type I phosphodiesterase/nucleotide pyrophosphatase</fullName>
    </recommendedName>
</protein>
<evidence type="ECO:0000313" key="2">
    <source>
        <dbReference type="Proteomes" id="UP000005835"/>
    </source>
</evidence>
<dbReference type="RefSeq" id="WP_005435062.1">
    <property type="nucleotide sequence ID" value="NZ_JH815516.1"/>
</dbReference>
<dbReference type="Proteomes" id="UP000005835">
    <property type="component" value="Unassembled WGS sequence"/>
</dbReference>
<dbReference type="OrthoDB" id="9779418at2"/>
<dbReference type="GO" id="GO:0016787">
    <property type="term" value="F:hydrolase activity"/>
    <property type="evidence" value="ECO:0007669"/>
    <property type="project" value="UniProtKB-ARBA"/>
</dbReference>
<gene>
    <name evidence="1" type="ORF">HMPREF9465_01177</name>
</gene>
<accession>K1JTP4</accession>
<sequence>MTSNSSSSAAVRFVIVGFDGLRPDSVEADMPALSRFMASNHSWSHYLADFPTETYVNHPGIFSGFRPTGHGLVANCYWRRDMGGADGVFFGFDLEHVLRHRREDGLLLVPTMGERLGAAGKTMRVYCANSKGSTRLQHLYADRYPDHVCACVHDLVTSVPDNERRELVEDFGPGVPLEFPDFRGTKLVVDLFFERELPRGLGDVTVLWIGEPDHSSHEFGIDDERTREARRDADRQFARVLEWWETEGRDAGVQLVVMSDHGHGVVRRHFDMKGILEKAGLSILMGREVLEGADTASADAVLVGTYCAGLWFTNPADLSLQLRARDALMTSPDIGLLFSPSDPEQPCSIEGRIPGTFSERLVFTDGRRSPDLRIVPRGDPETGGLVMAPELPLGAGNHGGLLPQEINAVLAVGGSAFPGSAVHDDPAGHADLAVTIMTLEGLLSGSDMVKPTGRLLDEALPGGPVRRTPAGEAFDLTFGAFHQRIERLSSGGRAYVTCAHRINNDGWTPERGLPEGARTDDDD</sequence>
<organism evidence="1 2">
    <name type="scientific">Sutterella wadsworthensis 2_1_59BFAA</name>
    <dbReference type="NCBI Taxonomy" id="742823"/>
    <lineage>
        <taxon>Bacteria</taxon>
        <taxon>Pseudomonadati</taxon>
        <taxon>Pseudomonadota</taxon>
        <taxon>Betaproteobacteria</taxon>
        <taxon>Burkholderiales</taxon>
        <taxon>Sutterellaceae</taxon>
        <taxon>Sutterella</taxon>
    </lineage>
</organism>
<dbReference type="InterPro" id="IPR002591">
    <property type="entry name" value="Phosphodiest/P_Trfase"/>
</dbReference>
<dbReference type="PANTHER" id="PTHR10151">
    <property type="entry name" value="ECTONUCLEOTIDE PYROPHOSPHATASE/PHOSPHODIESTERASE"/>
    <property type="match status" value="1"/>
</dbReference>
<dbReference type="PANTHER" id="PTHR10151:SF120">
    <property type="entry name" value="BIS(5'-ADENOSYL)-TRIPHOSPHATASE"/>
    <property type="match status" value="1"/>
</dbReference>
<dbReference type="SUPFAM" id="SSF53649">
    <property type="entry name" value="Alkaline phosphatase-like"/>
    <property type="match status" value="1"/>
</dbReference>
<reference evidence="1 2" key="1">
    <citation type="submission" date="2012-05" db="EMBL/GenBank/DDBJ databases">
        <title>The Genome Sequence of Sutterella wadsworthensis 2_1_59BFAA.</title>
        <authorList>
            <consortium name="The Broad Institute Genome Sequencing Platform"/>
            <person name="Earl A."/>
            <person name="Ward D."/>
            <person name="Feldgarden M."/>
            <person name="Gevers D."/>
            <person name="Daigneault M."/>
            <person name="Strauss J."/>
            <person name="Allen-Vercoe E."/>
            <person name="Walker B."/>
            <person name="Young S.K."/>
            <person name="Zeng Q."/>
            <person name="Gargeya S."/>
            <person name="Fitzgerald M."/>
            <person name="Haas B."/>
            <person name="Abouelleil A."/>
            <person name="Alvarado L."/>
            <person name="Arachchi H.M."/>
            <person name="Berlin A.M."/>
            <person name="Chapman S.B."/>
            <person name="Goldberg J."/>
            <person name="Griggs A."/>
            <person name="Gujja S."/>
            <person name="Hansen M."/>
            <person name="Howarth C."/>
            <person name="Imamovic A."/>
            <person name="Larimer J."/>
            <person name="McCowen C."/>
            <person name="Montmayeur A."/>
            <person name="Murphy C."/>
            <person name="Neiman D."/>
            <person name="Pearson M."/>
            <person name="Priest M."/>
            <person name="Roberts A."/>
            <person name="Saif S."/>
            <person name="Shea T."/>
            <person name="Sisk P."/>
            <person name="Sykes S."/>
            <person name="Wortman J."/>
            <person name="Nusbaum C."/>
            <person name="Birren B."/>
        </authorList>
    </citation>
    <scope>NUCLEOTIDE SEQUENCE [LARGE SCALE GENOMIC DNA]</scope>
    <source>
        <strain evidence="1 2">2_1_59BFAA</strain>
    </source>
</reference>
<dbReference type="Pfam" id="PF01663">
    <property type="entry name" value="Phosphodiest"/>
    <property type="match status" value="1"/>
</dbReference>
<comment type="caution">
    <text evidence="1">The sequence shown here is derived from an EMBL/GenBank/DDBJ whole genome shotgun (WGS) entry which is preliminary data.</text>
</comment>
<name>K1JTP4_9BURK</name>
<dbReference type="STRING" id="742823.HMPREF9465_01177"/>
<evidence type="ECO:0008006" key="3">
    <source>
        <dbReference type="Google" id="ProtNLM"/>
    </source>
</evidence>
<dbReference type="AlphaFoldDB" id="K1JTP4"/>
<dbReference type="Gene3D" id="3.40.720.10">
    <property type="entry name" value="Alkaline Phosphatase, subunit A"/>
    <property type="match status" value="1"/>
</dbReference>